<feature type="region of interest" description="Disordered" evidence="1">
    <location>
        <begin position="357"/>
        <end position="382"/>
    </location>
</feature>
<dbReference type="OrthoDB" id="1715058at2"/>
<feature type="compositionally biased region" description="Acidic residues" evidence="1">
    <location>
        <begin position="50"/>
        <end position="84"/>
    </location>
</feature>
<dbReference type="EMBL" id="FOTR01000007">
    <property type="protein sequence ID" value="SFM06428.1"/>
    <property type="molecule type" value="Genomic_DNA"/>
</dbReference>
<feature type="region of interest" description="Disordered" evidence="1">
    <location>
        <begin position="50"/>
        <end position="90"/>
    </location>
</feature>
<dbReference type="PROSITE" id="PS51257">
    <property type="entry name" value="PROKAR_LIPOPROTEIN"/>
    <property type="match status" value="1"/>
</dbReference>
<dbReference type="Pfam" id="PF10646">
    <property type="entry name" value="Germane"/>
    <property type="match status" value="2"/>
</dbReference>
<organism evidence="3 4">
    <name type="scientific">Gracilibacillus orientalis</name>
    <dbReference type="NCBI Taxonomy" id="334253"/>
    <lineage>
        <taxon>Bacteria</taxon>
        <taxon>Bacillati</taxon>
        <taxon>Bacillota</taxon>
        <taxon>Bacilli</taxon>
        <taxon>Bacillales</taxon>
        <taxon>Bacillaceae</taxon>
        <taxon>Gracilibacillus</taxon>
    </lineage>
</organism>
<keyword evidence="4" id="KW-1185">Reference proteome</keyword>
<evidence type="ECO:0000256" key="1">
    <source>
        <dbReference type="SAM" id="MobiDB-lite"/>
    </source>
</evidence>
<evidence type="ECO:0000259" key="2">
    <source>
        <dbReference type="SMART" id="SM00909"/>
    </source>
</evidence>
<dbReference type="Proteomes" id="UP000198565">
    <property type="component" value="Unassembled WGS sequence"/>
</dbReference>
<dbReference type="RefSeq" id="WP_091484161.1">
    <property type="nucleotide sequence ID" value="NZ_FOTR01000007.1"/>
</dbReference>
<dbReference type="STRING" id="334253.SAMN04487943_10778"/>
<dbReference type="SMART" id="SM00909">
    <property type="entry name" value="Germane"/>
    <property type="match status" value="2"/>
</dbReference>
<name>A0A1I4MT64_9BACI</name>
<proteinExistence type="predicted"/>
<feature type="domain" description="GerMN" evidence="2">
    <location>
        <begin position="273"/>
        <end position="362"/>
    </location>
</feature>
<evidence type="ECO:0000313" key="3">
    <source>
        <dbReference type="EMBL" id="SFM06428.1"/>
    </source>
</evidence>
<reference evidence="4" key="1">
    <citation type="submission" date="2016-10" db="EMBL/GenBank/DDBJ databases">
        <authorList>
            <person name="Varghese N."/>
            <person name="Submissions S."/>
        </authorList>
    </citation>
    <scope>NUCLEOTIDE SEQUENCE [LARGE SCALE GENOMIC DNA]</scope>
    <source>
        <strain evidence="4">CGMCC 1.4250</strain>
    </source>
</reference>
<feature type="domain" description="GerMN" evidence="2">
    <location>
        <begin position="121"/>
        <end position="212"/>
    </location>
</feature>
<gene>
    <name evidence="3" type="ORF">SAMN04487943_10778</name>
</gene>
<accession>A0A1I4MT64</accession>
<dbReference type="AlphaFoldDB" id="A0A1I4MT64"/>
<protein>
    <submittedName>
        <fullName evidence="3">Germination protein M</fullName>
    </submittedName>
</protein>
<sequence length="382" mass="41761">MKIDLAKKYAGVVLLCLLLLVGCGVFEGEQTLDQIDAPPENAELADDLENIPEGSDDVEENPEEDGDEVEGEDPSEEGETEGEDSATTTEQVTRVLYLLDQNGLVVPQEVEMPAPESKEVAKQVLEYLVQDGPVTSLLPSGFQAVLPVGTEVIDLNLEADGTLVVNVSEEFTSYEAENEQKILESMTHTLTQFENVDSVKLWIDGEAQDAMPVNGTPLTEGYSRANGINVHQAVGIDLMESKATTLYFPMQGDEMVYFVPITQHIPMNEENPHQSVVQALMEGPSFDLPLQHFINTGSQLASEPVFEDGVLSLNFNENILSNSAKSEIADEVMQSIVLTLTEQEDVEAVEVSVENHEEVISESGQPYTEPVSRDMVTPTESI</sequence>
<evidence type="ECO:0000313" key="4">
    <source>
        <dbReference type="Proteomes" id="UP000198565"/>
    </source>
</evidence>
<dbReference type="InterPro" id="IPR019606">
    <property type="entry name" value="GerMN"/>
</dbReference>